<proteinExistence type="predicted"/>
<name>A0A9W7DPQ8_9STRA</name>
<dbReference type="EMBL" id="BRXZ01000660">
    <property type="protein sequence ID" value="GMH50117.1"/>
    <property type="molecule type" value="Genomic_DNA"/>
</dbReference>
<dbReference type="PANTHER" id="PTHR40430:SF1">
    <property type="entry name" value="T. BRUCEI SPP.-SPECIFIC PROTEIN"/>
    <property type="match status" value="1"/>
</dbReference>
<feature type="compositionally biased region" description="Basic and acidic residues" evidence="1">
    <location>
        <begin position="23"/>
        <end position="33"/>
    </location>
</feature>
<dbReference type="Proteomes" id="UP001165082">
    <property type="component" value="Unassembled WGS sequence"/>
</dbReference>
<organism evidence="2 3">
    <name type="scientific">Triparma retinervis</name>
    <dbReference type="NCBI Taxonomy" id="2557542"/>
    <lineage>
        <taxon>Eukaryota</taxon>
        <taxon>Sar</taxon>
        <taxon>Stramenopiles</taxon>
        <taxon>Ochrophyta</taxon>
        <taxon>Bolidophyceae</taxon>
        <taxon>Parmales</taxon>
        <taxon>Triparmaceae</taxon>
        <taxon>Triparma</taxon>
    </lineage>
</organism>
<dbReference type="AlphaFoldDB" id="A0A9W7DPQ8"/>
<sequence length="263" mass="29902">MRSLPSNLKPGNISKALTKRKEKRGEENGENKKKSSVGGGGVVPNGRVPRPKDFLTKQKMKLFSHSNYMESDYHLQGDKNKAEVKTNKLKQMAISSSTFKPGGNRRLLKHESFSAAGRSVESFPYSSSPYDESREYWYKVKKMEDAKILAGSFRGSTQKLNSNKISYLPEVVKLLFKEIKSDWGDCNFQASTIDDGLRPNQEKVLFRFQKNTVDSLSALDKYMTVMAETNENVERGHLKREQGMWGVEDRGGWIEFCFFIADS</sequence>
<keyword evidence="3" id="KW-1185">Reference proteome</keyword>
<gene>
    <name evidence="2" type="ORF">TrRE_jg5395</name>
</gene>
<evidence type="ECO:0000256" key="1">
    <source>
        <dbReference type="SAM" id="MobiDB-lite"/>
    </source>
</evidence>
<protein>
    <submittedName>
        <fullName evidence="2">Uncharacterized protein</fullName>
    </submittedName>
</protein>
<feature type="region of interest" description="Disordered" evidence="1">
    <location>
        <begin position="1"/>
        <end position="54"/>
    </location>
</feature>
<evidence type="ECO:0000313" key="2">
    <source>
        <dbReference type="EMBL" id="GMH50117.1"/>
    </source>
</evidence>
<dbReference type="OrthoDB" id="311377at2759"/>
<accession>A0A9W7DPQ8</accession>
<comment type="caution">
    <text evidence="2">The sequence shown here is derived from an EMBL/GenBank/DDBJ whole genome shotgun (WGS) entry which is preliminary data.</text>
</comment>
<evidence type="ECO:0000313" key="3">
    <source>
        <dbReference type="Proteomes" id="UP001165082"/>
    </source>
</evidence>
<reference evidence="2" key="1">
    <citation type="submission" date="2022-07" db="EMBL/GenBank/DDBJ databases">
        <title>Genome analysis of Parmales, a sister group of diatoms, reveals the evolutionary specialization of diatoms from phago-mixotrophs to photoautotrophs.</title>
        <authorList>
            <person name="Ban H."/>
            <person name="Sato S."/>
            <person name="Yoshikawa S."/>
            <person name="Kazumasa Y."/>
            <person name="Nakamura Y."/>
            <person name="Ichinomiya M."/>
            <person name="Saitoh K."/>
            <person name="Sato N."/>
            <person name="Blanc-Mathieu R."/>
            <person name="Endo H."/>
            <person name="Kuwata A."/>
            <person name="Ogata H."/>
        </authorList>
    </citation>
    <scope>NUCLEOTIDE SEQUENCE</scope>
</reference>
<dbReference type="PANTHER" id="PTHR40430">
    <property type="entry name" value="T. BRUCEI SPP.-SPECIFIC PROTEIN"/>
    <property type="match status" value="1"/>
</dbReference>